<keyword evidence="9" id="KW-1185">Reference proteome</keyword>
<evidence type="ECO:0000256" key="3">
    <source>
        <dbReference type="ARBA" id="ARBA00023157"/>
    </source>
</evidence>
<proteinExistence type="inferred from homology"/>
<dbReference type="Proteomes" id="UP001630127">
    <property type="component" value="Unassembled WGS sequence"/>
</dbReference>
<dbReference type="Pfam" id="PF00085">
    <property type="entry name" value="Thioredoxin"/>
    <property type="match status" value="1"/>
</dbReference>
<dbReference type="PRINTS" id="PR00421">
    <property type="entry name" value="THIOREDOXIN"/>
</dbReference>
<keyword evidence="3" id="KW-1015">Disulfide bond</keyword>
<evidence type="ECO:0000313" key="8">
    <source>
        <dbReference type="EMBL" id="KAL3511182.1"/>
    </source>
</evidence>
<dbReference type="EMBL" id="JBJUIK010000012">
    <property type="protein sequence ID" value="KAL3511182.1"/>
    <property type="molecule type" value="Genomic_DNA"/>
</dbReference>
<evidence type="ECO:0000259" key="7">
    <source>
        <dbReference type="PROSITE" id="PS51352"/>
    </source>
</evidence>
<name>A0ABD2YV31_9GENT</name>
<dbReference type="SUPFAM" id="SSF52833">
    <property type="entry name" value="Thioredoxin-like"/>
    <property type="match status" value="1"/>
</dbReference>
<reference evidence="8 9" key="1">
    <citation type="submission" date="2024-11" db="EMBL/GenBank/DDBJ databases">
        <title>A near-complete genome assembly of Cinchona calisaya.</title>
        <authorList>
            <person name="Lian D.C."/>
            <person name="Zhao X.W."/>
            <person name="Wei L."/>
        </authorList>
    </citation>
    <scope>NUCLEOTIDE SEQUENCE [LARGE SCALE GENOMIC DNA]</scope>
    <source>
        <tissue evidence="8">Nenye</tissue>
    </source>
</reference>
<dbReference type="PANTHER" id="PTHR10438:SF463">
    <property type="entry name" value="THIOREDOXIN"/>
    <property type="match status" value="1"/>
</dbReference>
<evidence type="ECO:0000256" key="1">
    <source>
        <dbReference type="ARBA" id="ARBA00022448"/>
    </source>
</evidence>
<accession>A0ABD2YV31</accession>
<evidence type="ECO:0000256" key="4">
    <source>
        <dbReference type="ARBA" id="ARBA00023284"/>
    </source>
</evidence>
<keyword evidence="2" id="KW-0249">Electron transport</keyword>
<dbReference type="GO" id="GO:0016671">
    <property type="term" value="F:oxidoreductase activity, acting on a sulfur group of donors, disulfide as acceptor"/>
    <property type="evidence" value="ECO:0007669"/>
    <property type="project" value="UniProtKB-ARBA"/>
</dbReference>
<keyword evidence="4" id="KW-0676">Redox-active center</keyword>
<dbReference type="PROSITE" id="PS51352">
    <property type="entry name" value="THIOREDOXIN_2"/>
    <property type="match status" value="1"/>
</dbReference>
<dbReference type="InterPro" id="IPR013766">
    <property type="entry name" value="Thioredoxin_domain"/>
</dbReference>
<keyword evidence="1" id="KW-0813">Transport</keyword>
<evidence type="ECO:0000313" key="9">
    <source>
        <dbReference type="Proteomes" id="UP001630127"/>
    </source>
</evidence>
<comment type="caution">
    <text evidence="8">The sequence shown here is derived from an EMBL/GenBank/DDBJ whole genome shotgun (WGS) entry which is preliminary data.</text>
</comment>
<protein>
    <recommendedName>
        <fullName evidence="7">Thioredoxin domain-containing protein</fullName>
    </recommendedName>
</protein>
<comment type="function">
    <text evidence="6">Participates in various redox reactions through the reversible oxidation of the active center dithiol to a disulfide. The H form is known to activate a number of cytosolic enzymes.</text>
</comment>
<dbReference type="PROSITE" id="PS00194">
    <property type="entry name" value="THIOREDOXIN_1"/>
    <property type="match status" value="1"/>
</dbReference>
<evidence type="ECO:0000256" key="5">
    <source>
        <dbReference type="ARBA" id="ARBA00038353"/>
    </source>
</evidence>
<evidence type="ECO:0000256" key="6">
    <source>
        <dbReference type="ARBA" id="ARBA00056195"/>
    </source>
</evidence>
<gene>
    <name evidence="8" type="ORF">ACH5RR_030583</name>
</gene>
<dbReference type="AlphaFoldDB" id="A0ABD2YV31"/>
<comment type="similarity">
    <text evidence="5">Belongs to the thioredoxin family. Plant H-type subfamily.</text>
</comment>
<dbReference type="InterPro" id="IPR036249">
    <property type="entry name" value="Thioredoxin-like_sf"/>
</dbReference>
<dbReference type="Gene3D" id="3.40.30.10">
    <property type="entry name" value="Glutaredoxin"/>
    <property type="match status" value="1"/>
</dbReference>
<dbReference type="FunFam" id="3.40.30.10:FF:000104">
    <property type="entry name" value="Thioredoxin"/>
    <property type="match status" value="1"/>
</dbReference>
<sequence>MGANASTWQEANGSSLSPKKSQVIAFHSPAKWKIHFEALKETTKLIVIDFTASWCGPCRYIEPAINDLANKYTDVEFVKIDVDELNDVAEEFGVEAMPTFILLKKGNAIDKIVGAKKEELEKKIEKYRV</sequence>
<feature type="domain" description="Thioredoxin" evidence="7">
    <location>
        <begin position="1"/>
        <end position="129"/>
    </location>
</feature>
<dbReference type="InterPro" id="IPR050620">
    <property type="entry name" value="Thioredoxin_H-type-like"/>
</dbReference>
<dbReference type="CDD" id="cd02947">
    <property type="entry name" value="TRX_family"/>
    <property type="match status" value="1"/>
</dbReference>
<organism evidence="8 9">
    <name type="scientific">Cinchona calisaya</name>
    <dbReference type="NCBI Taxonomy" id="153742"/>
    <lineage>
        <taxon>Eukaryota</taxon>
        <taxon>Viridiplantae</taxon>
        <taxon>Streptophyta</taxon>
        <taxon>Embryophyta</taxon>
        <taxon>Tracheophyta</taxon>
        <taxon>Spermatophyta</taxon>
        <taxon>Magnoliopsida</taxon>
        <taxon>eudicotyledons</taxon>
        <taxon>Gunneridae</taxon>
        <taxon>Pentapetalae</taxon>
        <taxon>asterids</taxon>
        <taxon>lamiids</taxon>
        <taxon>Gentianales</taxon>
        <taxon>Rubiaceae</taxon>
        <taxon>Cinchonoideae</taxon>
        <taxon>Cinchoneae</taxon>
        <taxon>Cinchona</taxon>
    </lineage>
</organism>
<evidence type="ECO:0000256" key="2">
    <source>
        <dbReference type="ARBA" id="ARBA00022982"/>
    </source>
</evidence>
<dbReference type="InterPro" id="IPR017937">
    <property type="entry name" value="Thioredoxin_CS"/>
</dbReference>
<dbReference type="PANTHER" id="PTHR10438">
    <property type="entry name" value="THIOREDOXIN"/>
    <property type="match status" value="1"/>
</dbReference>